<proteinExistence type="predicted"/>
<dbReference type="InterPro" id="IPR058379">
    <property type="entry name" value="DUF8066"/>
</dbReference>
<evidence type="ECO:0008006" key="4">
    <source>
        <dbReference type="Google" id="ProtNLM"/>
    </source>
</evidence>
<feature type="transmembrane region" description="Helical" evidence="1">
    <location>
        <begin position="12"/>
        <end position="37"/>
    </location>
</feature>
<organism evidence="2 3">
    <name type="scientific">Halopenitus salinus</name>
    <dbReference type="NCBI Taxonomy" id="1198295"/>
    <lineage>
        <taxon>Archaea</taxon>
        <taxon>Methanobacteriati</taxon>
        <taxon>Methanobacteriota</taxon>
        <taxon>Stenosarchaea group</taxon>
        <taxon>Halobacteria</taxon>
        <taxon>Halobacteriales</taxon>
        <taxon>Haloferacaceae</taxon>
        <taxon>Halopenitus</taxon>
    </lineage>
</organism>
<dbReference type="RefSeq" id="WP_379801217.1">
    <property type="nucleotide sequence ID" value="NZ_JBHSVN010000001.1"/>
</dbReference>
<protein>
    <recommendedName>
        <fullName evidence="4">DUF4282 domain-containing protein</fullName>
    </recommendedName>
</protein>
<keyword evidence="1" id="KW-0812">Transmembrane</keyword>
<dbReference type="EMBL" id="JBHSXL010000004">
    <property type="protein sequence ID" value="MFC6892010.1"/>
    <property type="molecule type" value="Genomic_DNA"/>
</dbReference>
<keyword evidence="3" id="KW-1185">Reference proteome</keyword>
<dbReference type="Proteomes" id="UP001596296">
    <property type="component" value="Unassembled WGS sequence"/>
</dbReference>
<feature type="transmembrane region" description="Helical" evidence="1">
    <location>
        <begin position="43"/>
        <end position="62"/>
    </location>
</feature>
<keyword evidence="1" id="KW-1133">Transmembrane helix</keyword>
<sequence length="78" mass="8605">MANWSSPALSRSWLVTIVVLYALLLAYSIVIAGRLLLGVLPGLILLVIYLLWRFVIAVEAIADAQQRIANHDGEDDTE</sequence>
<evidence type="ECO:0000313" key="2">
    <source>
        <dbReference type="EMBL" id="MFC6892010.1"/>
    </source>
</evidence>
<reference evidence="2 3" key="1">
    <citation type="journal article" date="2019" name="Int. J. Syst. Evol. Microbiol.">
        <title>The Global Catalogue of Microorganisms (GCM) 10K type strain sequencing project: providing services to taxonomists for standard genome sequencing and annotation.</title>
        <authorList>
            <consortium name="The Broad Institute Genomics Platform"/>
            <consortium name="The Broad Institute Genome Sequencing Center for Infectious Disease"/>
            <person name="Wu L."/>
            <person name="Ma J."/>
        </authorList>
    </citation>
    <scope>NUCLEOTIDE SEQUENCE [LARGE SCALE GENOMIC DNA]</scope>
    <source>
        <strain evidence="2 3">SKJ47</strain>
    </source>
</reference>
<accession>A0ABD5UR52</accession>
<keyword evidence="1" id="KW-0472">Membrane</keyword>
<comment type="caution">
    <text evidence="2">The sequence shown here is derived from an EMBL/GenBank/DDBJ whole genome shotgun (WGS) entry which is preliminary data.</text>
</comment>
<dbReference type="AlphaFoldDB" id="A0ABD5UR52"/>
<gene>
    <name evidence="2" type="ORF">ACFQE9_05195</name>
</gene>
<dbReference type="Pfam" id="PF26262">
    <property type="entry name" value="DUF8066"/>
    <property type="match status" value="1"/>
</dbReference>
<name>A0ABD5UR52_9EURY</name>
<evidence type="ECO:0000256" key="1">
    <source>
        <dbReference type="SAM" id="Phobius"/>
    </source>
</evidence>
<evidence type="ECO:0000313" key="3">
    <source>
        <dbReference type="Proteomes" id="UP001596296"/>
    </source>
</evidence>